<evidence type="ECO:0000313" key="1">
    <source>
        <dbReference type="EMBL" id="MDC0827783.1"/>
    </source>
</evidence>
<dbReference type="RefSeq" id="WP_195190944.1">
    <property type="nucleotide sequence ID" value="NZ_JADMUL010000007.1"/>
</dbReference>
<dbReference type="Proteomes" id="UP001220658">
    <property type="component" value="Unassembled WGS sequence"/>
</dbReference>
<proteinExistence type="predicted"/>
<dbReference type="AlphaFoldDB" id="A0AAW6FS05"/>
<sequence length="218" mass="25842">MEEGEIIDLLLIQIKDFMSEQPNLHCKEDDISFSLEGIYVYCIQYKDIILQGECNIKLLIPKKYPIEAPTLFLKEVPSKMEHIYTDGSCCLASFGEIYHFLLNNPSLKEFVERFVDSFIFSLEWFKKYGNYPFGERKHGFEGLLDYYLTDWGLTEKQYWDMVIMVFNDTYRGHANCLCGSNKKMRDCHGKYILPIIKDEVFKNRFLNEACYIYEGRKR</sequence>
<dbReference type="InterPro" id="IPR016135">
    <property type="entry name" value="UBQ-conjugating_enzyme/RWD"/>
</dbReference>
<organism evidence="1 2">
    <name type="scientific">Faecalitalea cylindroides</name>
    <dbReference type="NCBI Taxonomy" id="39483"/>
    <lineage>
        <taxon>Bacteria</taxon>
        <taxon>Bacillati</taxon>
        <taxon>Bacillota</taxon>
        <taxon>Erysipelotrichia</taxon>
        <taxon>Erysipelotrichales</taxon>
        <taxon>Erysipelotrichaceae</taxon>
        <taxon>Faecalitalea</taxon>
    </lineage>
</organism>
<reference evidence="1" key="1">
    <citation type="submission" date="2023-01" db="EMBL/GenBank/DDBJ databases">
        <title>Human gut microbiome strain richness.</title>
        <authorList>
            <person name="Chen-Liaw A."/>
        </authorList>
    </citation>
    <scope>NUCLEOTIDE SEQUENCE</scope>
    <source>
        <strain evidence="1">D55st1_G4_D55t1_190419</strain>
    </source>
</reference>
<evidence type="ECO:0008006" key="3">
    <source>
        <dbReference type="Google" id="ProtNLM"/>
    </source>
</evidence>
<name>A0AAW6FS05_9FIRM</name>
<protein>
    <recommendedName>
        <fullName evidence="3">SEC-C domain-containing protein</fullName>
    </recommendedName>
</protein>
<dbReference type="SUPFAM" id="SSF54495">
    <property type="entry name" value="UBC-like"/>
    <property type="match status" value="1"/>
</dbReference>
<dbReference type="EMBL" id="JAQNCK010000007">
    <property type="protein sequence ID" value="MDC0827783.1"/>
    <property type="molecule type" value="Genomic_DNA"/>
</dbReference>
<comment type="caution">
    <text evidence="1">The sequence shown here is derived from an EMBL/GenBank/DDBJ whole genome shotgun (WGS) entry which is preliminary data.</text>
</comment>
<gene>
    <name evidence="1" type="ORF">POG00_03560</name>
</gene>
<accession>A0AAW6FS05</accession>
<evidence type="ECO:0000313" key="2">
    <source>
        <dbReference type="Proteomes" id="UP001220658"/>
    </source>
</evidence>